<dbReference type="GO" id="GO:0008270">
    <property type="term" value="F:zinc ion binding"/>
    <property type="evidence" value="ECO:0007669"/>
    <property type="project" value="InterPro"/>
</dbReference>
<dbReference type="SUPFAM" id="SSF53927">
    <property type="entry name" value="Cytidine deaminase-like"/>
    <property type="match status" value="2"/>
</dbReference>
<feature type="domain" description="CMP/dCMP-type deaminase" evidence="6">
    <location>
        <begin position="196"/>
        <end position="304"/>
    </location>
</feature>
<evidence type="ECO:0000256" key="3">
    <source>
        <dbReference type="PIRSR" id="PIRSR006334-1"/>
    </source>
</evidence>
<keyword evidence="8" id="KW-1185">Reference proteome</keyword>
<protein>
    <submittedName>
        <fullName evidence="7">Cytidine deaminase</fullName>
    </submittedName>
</protein>
<feature type="active site" description="Proton donor" evidence="3">
    <location>
        <position position="112"/>
    </location>
</feature>
<evidence type="ECO:0000256" key="2">
    <source>
        <dbReference type="ARBA" id="ARBA00011738"/>
    </source>
</evidence>
<feature type="domain" description="CMP/dCMP-type deaminase" evidence="6">
    <location>
        <begin position="56"/>
        <end position="166"/>
    </location>
</feature>
<dbReference type="PANTHER" id="PTHR11644">
    <property type="entry name" value="CYTIDINE DEAMINASE"/>
    <property type="match status" value="1"/>
</dbReference>
<comment type="cofactor">
    <cofactor evidence="5">
        <name>Zn(2+)</name>
        <dbReference type="ChEBI" id="CHEBI:29105"/>
    </cofactor>
    <text evidence="5">Binds 1 zinc ion.</text>
</comment>
<dbReference type="InterPro" id="IPR050202">
    <property type="entry name" value="Cyt/Deoxycyt_deaminase"/>
</dbReference>
<organism evidence="7 8">
    <name type="scientific">Pelagovum pacificum</name>
    <dbReference type="NCBI Taxonomy" id="2588711"/>
    <lineage>
        <taxon>Bacteria</taxon>
        <taxon>Pseudomonadati</taxon>
        <taxon>Pseudomonadota</taxon>
        <taxon>Alphaproteobacteria</taxon>
        <taxon>Rhodobacterales</taxon>
        <taxon>Paracoccaceae</taxon>
        <taxon>Pelagovum</taxon>
    </lineage>
</organism>
<dbReference type="GO" id="GO:0055086">
    <property type="term" value="P:nucleobase-containing small molecule metabolic process"/>
    <property type="evidence" value="ECO:0007669"/>
    <property type="project" value="UniProtKB-ARBA"/>
</dbReference>
<comment type="subunit">
    <text evidence="2">Homodimer.</text>
</comment>
<dbReference type="Pfam" id="PF00383">
    <property type="entry name" value="dCMP_cyt_deam_1"/>
    <property type="match status" value="1"/>
</dbReference>
<comment type="caution">
    <text evidence="7">The sequence shown here is derived from an EMBL/GenBank/DDBJ whole genome shotgun (WGS) entry which is preliminary data.</text>
</comment>
<reference evidence="7 8" key="1">
    <citation type="submission" date="2019-06" db="EMBL/GenBank/DDBJ databases">
        <title>Genome of new Rhodobacteraceae sp. SM1903.</title>
        <authorList>
            <person name="Ren X."/>
        </authorList>
    </citation>
    <scope>NUCLEOTIDE SEQUENCE [LARGE SCALE GENOMIC DNA]</scope>
    <source>
        <strain evidence="7 8">SM1903</strain>
    </source>
</reference>
<comment type="similarity">
    <text evidence="1">Belongs to the cytidine and deoxycytidylate deaminase family.</text>
</comment>
<proteinExistence type="inferred from homology"/>
<dbReference type="GO" id="GO:0072527">
    <property type="term" value="P:pyrimidine-containing compound metabolic process"/>
    <property type="evidence" value="ECO:0007669"/>
    <property type="project" value="UniProtKB-ARBA"/>
</dbReference>
<dbReference type="Proteomes" id="UP000314011">
    <property type="component" value="Unassembled WGS sequence"/>
</dbReference>
<feature type="binding site" evidence="5">
    <location>
        <position position="140"/>
    </location>
    <ligand>
        <name>Zn(2+)</name>
        <dbReference type="ChEBI" id="CHEBI:29105"/>
        <note>catalytic</note>
    </ligand>
</feature>
<keyword evidence="5" id="KW-0479">Metal-binding</keyword>
<keyword evidence="5" id="KW-0862">Zinc</keyword>
<accession>A0A5C5GCY2</accession>
<dbReference type="GO" id="GO:0005829">
    <property type="term" value="C:cytosol"/>
    <property type="evidence" value="ECO:0007669"/>
    <property type="project" value="TreeGrafter"/>
</dbReference>
<sequence length="304" mass="31993">MALQDSPFPRDAGIPDRLASRDVTGLLSAARSAMSRGLILEPAKTEDLVTRFGLESREELGLHLLPLAREIAAPPISDFHVGAVGVATDGTVILGGNLEWPGTNLGFTLHGEGFVAIRAHHLGLRLATLAITEAHPCAHCRQCLAEHASGETLMIVDPHGHRLSLSDLYPWPFSPTALGQPGALPEKTLPVTITGHCPEPVRDLLTAEAGRAHAPYSGSVSALVLDTGQLSVCGFVIESVAFNPTIQPVMSAFVQLIANGGRPSDVRQAWLLQRGGSVDYAAPTADLLGKVAPGAALHLLDWPA</sequence>
<dbReference type="InterPro" id="IPR016193">
    <property type="entry name" value="Cytidine_deaminase-like"/>
</dbReference>
<dbReference type="PANTHER" id="PTHR11644:SF2">
    <property type="entry name" value="CYTIDINE DEAMINASE"/>
    <property type="match status" value="1"/>
</dbReference>
<dbReference type="GO" id="GO:0004126">
    <property type="term" value="F:cytidine deaminase activity"/>
    <property type="evidence" value="ECO:0007669"/>
    <property type="project" value="InterPro"/>
</dbReference>
<gene>
    <name evidence="7" type="ORF">FHY64_05120</name>
</gene>
<dbReference type="OrthoDB" id="9795347at2"/>
<evidence type="ECO:0000259" key="6">
    <source>
        <dbReference type="PROSITE" id="PS51747"/>
    </source>
</evidence>
<dbReference type="PROSITE" id="PS51747">
    <property type="entry name" value="CYT_DCMP_DEAMINASES_2"/>
    <property type="match status" value="2"/>
</dbReference>
<feature type="binding site" evidence="5">
    <location>
        <position position="137"/>
    </location>
    <ligand>
        <name>Zn(2+)</name>
        <dbReference type="ChEBI" id="CHEBI:29105"/>
        <note>catalytic</note>
    </ligand>
</feature>
<dbReference type="InterPro" id="IPR002125">
    <property type="entry name" value="CMP_dCMP_dom"/>
</dbReference>
<dbReference type="InterPro" id="IPR013171">
    <property type="entry name" value="Cyd/dCyd_deaminase_Zn-bd"/>
</dbReference>
<dbReference type="CDD" id="cd01283">
    <property type="entry name" value="cytidine_deaminase"/>
    <property type="match status" value="1"/>
</dbReference>
<evidence type="ECO:0000256" key="1">
    <source>
        <dbReference type="ARBA" id="ARBA00006576"/>
    </source>
</evidence>
<feature type="binding site" evidence="4">
    <location>
        <begin position="97"/>
        <end position="99"/>
    </location>
    <ligand>
        <name>substrate</name>
    </ligand>
</feature>
<name>A0A5C5GCY2_9RHOB</name>
<dbReference type="EMBL" id="VFFF01000001">
    <property type="protein sequence ID" value="TNY32665.1"/>
    <property type="molecule type" value="Genomic_DNA"/>
</dbReference>
<feature type="binding site" evidence="5">
    <location>
        <position position="110"/>
    </location>
    <ligand>
        <name>Zn(2+)</name>
        <dbReference type="ChEBI" id="CHEBI:29105"/>
        <note>catalytic</note>
    </ligand>
</feature>
<dbReference type="AlphaFoldDB" id="A0A5C5GCY2"/>
<evidence type="ECO:0000313" key="7">
    <source>
        <dbReference type="EMBL" id="TNY32665.1"/>
    </source>
</evidence>
<dbReference type="RefSeq" id="WP_140193345.1">
    <property type="nucleotide sequence ID" value="NZ_CP065915.1"/>
</dbReference>
<dbReference type="Gene3D" id="3.40.140.10">
    <property type="entry name" value="Cytidine Deaminase, domain 2"/>
    <property type="match status" value="2"/>
</dbReference>
<dbReference type="PIRSF" id="PIRSF006334">
    <property type="entry name" value="Cdd_plus_pseudo"/>
    <property type="match status" value="1"/>
</dbReference>
<dbReference type="Pfam" id="PF08211">
    <property type="entry name" value="dCMP_cyt_deam_2"/>
    <property type="match status" value="1"/>
</dbReference>
<evidence type="ECO:0000313" key="8">
    <source>
        <dbReference type="Proteomes" id="UP000314011"/>
    </source>
</evidence>
<evidence type="ECO:0000256" key="5">
    <source>
        <dbReference type="PIRSR" id="PIRSR006334-3"/>
    </source>
</evidence>
<evidence type="ECO:0000256" key="4">
    <source>
        <dbReference type="PIRSR" id="PIRSR006334-2"/>
    </source>
</evidence>